<dbReference type="PANTHER" id="PTHR11802">
    <property type="entry name" value="SERINE PROTEASE FAMILY S10 SERINE CARBOXYPEPTIDASE"/>
    <property type="match status" value="1"/>
</dbReference>
<keyword evidence="3 4" id="KW-0121">Carboxypeptidase</keyword>
<keyword evidence="3" id="KW-0732">Signal</keyword>
<dbReference type="EMBL" id="CM007647">
    <property type="protein sequence ID" value="ONL94485.1"/>
    <property type="molecule type" value="Genomic_DNA"/>
</dbReference>
<feature type="chain" id="PRO_5011125442" description="Carboxypeptidase" evidence="3">
    <location>
        <begin position="28"/>
        <end position="247"/>
    </location>
</feature>
<evidence type="ECO:0000256" key="1">
    <source>
        <dbReference type="ARBA" id="ARBA00009431"/>
    </source>
</evidence>
<dbReference type="Gene3D" id="3.40.50.1820">
    <property type="entry name" value="alpha/beta hydrolase"/>
    <property type="match status" value="2"/>
</dbReference>
<dbReference type="InterPro" id="IPR018202">
    <property type="entry name" value="Ser_caboxypep_ser_AS"/>
</dbReference>
<dbReference type="InterPro" id="IPR001563">
    <property type="entry name" value="Peptidase_S10"/>
</dbReference>
<dbReference type="GO" id="GO:0006508">
    <property type="term" value="P:proteolysis"/>
    <property type="evidence" value="ECO:0007669"/>
    <property type="project" value="UniProtKB-KW"/>
</dbReference>
<dbReference type="SUPFAM" id="SSF53474">
    <property type="entry name" value="alpha/beta-Hydrolases"/>
    <property type="match status" value="2"/>
</dbReference>
<comment type="similarity">
    <text evidence="1 3">Belongs to the peptidase S10 family.</text>
</comment>
<dbReference type="InterPro" id="IPR029058">
    <property type="entry name" value="AB_hydrolase_fold"/>
</dbReference>
<feature type="signal peptide" evidence="3">
    <location>
        <begin position="1"/>
        <end position="27"/>
    </location>
</feature>
<evidence type="ECO:0000256" key="3">
    <source>
        <dbReference type="RuleBase" id="RU361156"/>
    </source>
</evidence>
<evidence type="ECO:0000313" key="4">
    <source>
        <dbReference type="EMBL" id="ONL94485.1"/>
    </source>
</evidence>
<organism evidence="4">
    <name type="scientific">Zea mays</name>
    <name type="common">Maize</name>
    <dbReference type="NCBI Taxonomy" id="4577"/>
    <lineage>
        <taxon>Eukaryota</taxon>
        <taxon>Viridiplantae</taxon>
        <taxon>Streptophyta</taxon>
        <taxon>Embryophyta</taxon>
        <taxon>Tracheophyta</taxon>
        <taxon>Spermatophyta</taxon>
        <taxon>Magnoliopsida</taxon>
        <taxon>Liliopsida</taxon>
        <taxon>Poales</taxon>
        <taxon>Poaceae</taxon>
        <taxon>PACMAD clade</taxon>
        <taxon>Panicoideae</taxon>
        <taxon>Andropogonodae</taxon>
        <taxon>Andropogoneae</taxon>
        <taxon>Tripsacinae</taxon>
        <taxon>Zea</taxon>
    </lineage>
</organism>
<accession>A0A1D6JRA6</accession>
<dbReference type="PROSITE" id="PS00131">
    <property type="entry name" value="CARBOXYPEPT_SER_SER"/>
    <property type="match status" value="1"/>
</dbReference>
<name>A0A1D6JRA6_MAIZE</name>
<dbReference type="EC" id="3.4.16.-" evidence="3"/>
<dbReference type="PANTHER" id="PTHR11802:SF83">
    <property type="entry name" value="CARBOXYPEPTIDASE"/>
    <property type="match status" value="1"/>
</dbReference>
<sequence length="247" mass="26553">MATTMNVRALCLAVATVFCVLSRQSLAAGEGSKEADRIAALPGQPPDAAVQQYSGYVSLDDKAGKSLFYYFVEATADPATKPLLLWLNGGPGCSSFGIGAFQEIGPFRVDTDGKTLCNFKYAWNTVANVLYLESPVGVGFSYAANTGVYKVMGDNMTADDSLQFLLKWLDRFPEYKGRDFFIAGESYAGHYVPEVAGYVIEYKGVVFATVRGSGHMVPIDQPGRGFALFSSFIKGQPLPKAAPMVDG</sequence>
<reference evidence="4" key="1">
    <citation type="submission" date="2015-12" db="EMBL/GenBank/DDBJ databases">
        <title>Update maize B73 reference genome by single molecule sequencing technologies.</title>
        <authorList>
            <consortium name="Maize Genome Sequencing Project"/>
            <person name="Ware D."/>
        </authorList>
    </citation>
    <scope>NUCLEOTIDE SEQUENCE [LARGE SCALE GENOMIC DNA]</scope>
    <source>
        <tissue evidence="4">Seedling</tissue>
    </source>
</reference>
<proteinExistence type="inferred from homology"/>
<dbReference type="InterPro" id="IPR033124">
    <property type="entry name" value="Ser_caboxypep_his_AS"/>
</dbReference>
<dbReference type="PROSITE" id="PS00560">
    <property type="entry name" value="CARBOXYPEPT_SER_HIS"/>
    <property type="match status" value="1"/>
</dbReference>
<protein>
    <recommendedName>
        <fullName evidence="3">Carboxypeptidase</fullName>
        <ecNumber evidence="3">3.4.16.-</ecNumber>
    </recommendedName>
</protein>
<dbReference type="GO" id="GO:0004185">
    <property type="term" value="F:serine-type carboxypeptidase activity"/>
    <property type="evidence" value="ECO:0007669"/>
    <property type="project" value="UniProtKB-UniRule"/>
</dbReference>
<keyword evidence="2" id="KW-0325">Glycoprotein</keyword>
<evidence type="ECO:0000256" key="2">
    <source>
        <dbReference type="ARBA" id="ARBA00023180"/>
    </source>
</evidence>
<dbReference type="AlphaFoldDB" id="A0A1D6JRA6"/>
<keyword evidence="3" id="KW-0645">Protease</keyword>
<dbReference type="Pfam" id="PF00450">
    <property type="entry name" value="Peptidase_S10"/>
    <property type="match status" value="1"/>
</dbReference>
<gene>
    <name evidence="4" type="ORF">ZEAMMB73_Zm00001d028019</name>
</gene>
<dbReference type="PRINTS" id="PR00724">
    <property type="entry name" value="CRBOXYPTASEC"/>
</dbReference>
<dbReference type="ExpressionAtlas" id="A0A1D6JRA6">
    <property type="expression patterns" value="baseline and differential"/>
</dbReference>
<keyword evidence="3" id="KW-0378">Hydrolase</keyword>